<comment type="caution">
    <text evidence="2">The sequence shown here is derived from an EMBL/GenBank/DDBJ whole genome shotgun (WGS) entry which is preliminary data.</text>
</comment>
<dbReference type="Proteomes" id="UP000661715">
    <property type="component" value="Unassembled WGS sequence"/>
</dbReference>
<keyword evidence="3" id="KW-1185">Reference proteome</keyword>
<proteinExistence type="predicted"/>
<organism evidence="2 3">
    <name type="scientific">Flavobacterium pokkalii</name>
    <dbReference type="NCBI Taxonomy" id="1940408"/>
    <lineage>
        <taxon>Bacteria</taxon>
        <taxon>Pseudomonadati</taxon>
        <taxon>Bacteroidota</taxon>
        <taxon>Flavobacteriia</taxon>
        <taxon>Flavobacteriales</taxon>
        <taxon>Flavobacteriaceae</taxon>
        <taxon>Flavobacterium</taxon>
    </lineage>
</organism>
<protein>
    <submittedName>
        <fullName evidence="2">Uncharacterized protein</fullName>
    </submittedName>
</protein>
<gene>
    <name evidence="2" type="ORF">B6A10_03050</name>
</gene>
<evidence type="ECO:0000313" key="3">
    <source>
        <dbReference type="Proteomes" id="UP000661715"/>
    </source>
</evidence>
<sequence>MTFLLHGKIKLIIFFFSSSNFYFIWYSLNLQFALIKKETKKYSSLKMFFGIHESSISSLALPRRSN</sequence>
<keyword evidence="1" id="KW-0812">Transmembrane</keyword>
<keyword evidence="1" id="KW-0472">Membrane</keyword>
<evidence type="ECO:0000313" key="2">
    <source>
        <dbReference type="EMBL" id="MBD0724149.1"/>
    </source>
</evidence>
<reference evidence="2 3" key="1">
    <citation type="journal article" date="2020" name="Microbiol. Res.">
        <title>Flavobacterium pokkalii sp. nov., a novel plant growth promoting native rhizobacteria isolated from pokkali rice grown in coastal saline affected agricultural regions of southern India, Kerala.</title>
        <authorList>
            <person name="Menon R.R."/>
            <person name="Kumari S."/>
            <person name="Viver T."/>
            <person name="Rameshkumar N."/>
        </authorList>
    </citation>
    <scope>NUCLEOTIDE SEQUENCE [LARGE SCALE GENOMIC DNA]</scope>
    <source>
        <strain evidence="2 3">L1I52</strain>
    </source>
</reference>
<feature type="transmembrane region" description="Helical" evidence="1">
    <location>
        <begin position="12"/>
        <end position="35"/>
    </location>
</feature>
<evidence type="ECO:0000256" key="1">
    <source>
        <dbReference type="SAM" id="Phobius"/>
    </source>
</evidence>
<name>A0ABR7UN35_9FLAO</name>
<keyword evidence="1" id="KW-1133">Transmembrane helix</keyword>
<accession>A0ABR7UN35</accession>
<dbReference type="EMBL" id="NASZ01000002">
    <property type="protein sequence ID" value="MBD0724149.1"/>
    <property type="molecule type" value="Genomic_DNA"/>
</dbReference>